<dbReference type="GeneID" id="38279600"/>
<name>A0A386B1X1_9CHLO</name>
<keyword evidence="1" id="KW-0150">Chloroplast</keyword>
<protein>
    <submittedName>
        <fullName evidence="1">Uncharacterized protein</fullName>
    </submittedName>
</protein>
<reference evidence="1" key="1">
    <citation type="submission" date="2018-07" db="EMBL/GenBank/DDBJ databases">
        <authorList>
            <person name="Quirk P.G."/>
            <person name="Krulwich T.A."/>
        </authorList>
    </citation>
    <scope>NUCLEOTIDE SEQUENCE</scope>
</reference>
<accession>A0A386B1X1</accession>
<organism evidence="1">
    <name type="scientific">Udotea flabellum</name>
    <dbReference type="NCBI Taxonomy" id="170437"/>
    <lineage>
        <taxon>Eukaryota</taxon>
        <taxon>Viridiplantae</taxon>
        <taxon>Chlorophyta</taxon>
        <taxon>core chlorophytes</taxon>
        <taxon>Ulvophyceae</taxon>
        <taxon>TCBD clade</taxon>
        <taxon>Bryopsidales</taxon>
        <taxon>Halimedineae</taxon>
        <taxon>Halimedaceae</taxon>
        <taxon>Udoteae</taxon>
        <taxon>Udotea</taxon>
    </lineage>
</organism>
<keyword evidence="1" id="KW-0934">Plastid</keyword>
<dbReference type="AlphaFoldDB" id="A0A386B1X1"/>
<proteinExistence type="predicted"/>
<geneLocation type="chloroplast" evidence="1"/>
<reference evidence="1" key="2">
    <citation type="journal article" date="2019" name="Mol. Phylogenet. Evol.">
        <title>Reassessment of the classification of bryopsidales (chlorophyta) based on chloroplast phylogenomic analyses.</title>
        <authorList>
            <person name="Cremen M.C."/>
            <person name="Leliaert F."/>
            <person name="West J."/>
            <person name="Lam D.W."/>
            <person name="Shimada S."/>
            <person name="Lopez-Bautista J.M."/>
            <person name="Verbruggen H."/>
        </authorList>
    </citation>
    <scope>NUCLEOTIDE SEQUENCE</scope>
</reference>
<dbReference type="RefSeq" id="YP_009519669.1">
    <property type="nucleotide sequence ID" value="NC_039528.1"/>
</dbReference>
<gene>
    <name evidence="1" type="primary">orf140</name>
</gene>
<evidence type="ECO:0000313" key="1">
    <source>
        <dbReference type="EMBL" id="AYC65673.1"/>
    </source>
</evidence>
<dbReference type="EMBL" id="MH591112">
    <property type="protein sequence ID" value="AYC65673.1"/>
    <property type="molecule type" value="Genomic_DNA"/>
</dbReference>
<sequence>MNISLTAFAQEAIRRRCACPVPDLPLTFCPAYHLPCLPSAVLPRVPKGAPYVRLLPPCGVPSGHTGGQYPIGGRYLPPCGVPSGHTGGQYLPPMGYPCLPQEGKQGKGTQGGIPHRGAVRVDRSGYRVKATGAAYSIKHP</sequence>